<evidence type="ECO:0000313" key="3">
    <source>
        <dbReference type="Proteomes" id="UP001238179"/>
    </source>
</evidence>
<keyword evidence="1" id="KW-0472">Membrane</keyword>
<accession>A0AA48GWV7</accession>
<reference evidence="3" key="1">
    <citation type="journal article" date="2023" name="Int. J. Syst. Evol. Microbiol.">
        <title>Mesoterricola silvestris gen. nov., sp. nov., Mesoterricola sediminis sp. nov., Geothrix oryzae sp. nov., Geothrix edaphica sp. nov., Geothrix rubra sp. nov., and Geothrix limicola sp. nov., six novel members of Acidobacteriota isolated from soils.</title>
        <authorList>
            <person name="Itoh H."/>
            <person name="Sugisawa Y."/>
            <person name="Mise K."/>
            <person name="Xu Z."/>
            <person name="Kuniyasu M."/>
            <person name="Ushijima N."/>
            <person name="Kawano K."/>
            <person name="Kobayashi E."/>
            <person name="Shiratori Y."/>
            <person name="Masuda Y."/>
            <person name="Senoo K."/>
        </authorList>
    </citation>
    <scope>NUCLEOTIDE SEQUENCE [LARGE SCALE GENOMIC DNA]</scope>
    <source>
        <strain evidence="3">W79</strain>
    </source>
</reference>
<dbReference type="Proteomes" id="UP001238179">
    <property type="component" value="Chromosome"/>
</dbReference>
<protein>
    <submittedName>
        <fullName evidence="2">Uncharacterized protein</fullName>
    </submittedName>
</protein>
<gene>
    <name evidence="2" type="ORF">METEAL_09920</name>
</gene>
<dbReference type="AlphaFoldDB" id="A0AA48GWV7"/>
<evidence type="ECO:0000256" key="1">
    <source>
        <dbReference type="SAM" id="Phobius"/>
    </source>
</evidence>
<dbReference type="EMBL" id="AP027080">
    <property type="protein sequence ID" value="BDU71818.1"/>
    <property type="molecule type" value="Genomic_DNA"/>
</dbReference>
<feature type="transmembrane region" description="Helical" evidence="1">
    <location>
        <begin position="14"/>
        <end position="33"/>
    </location>
</feature>
<organism evidence="2 3">
    <name type="scientific">Mesoterricola silvestris</name>
    <dbReference type="NCBI Taxonomy" id="2927979"/>
    <lineage>
        <taxon>Bacteria</taxon>
        <taxon>Pseudomonadati</taxon>
        <taxon>Acidobacteriota</taxon>
        <taxon>Holophagae</taxon>
        <taxon>Holophagales</taxon>
        <taxon>Holophagaceae</taxon>
        <taxon>Mesoterricola</taxon>
    </lineage>
</organism>
<keyword evidence="1" id="KW-1133">Transmembrane helix</keyword>
<keyword evidence="1" id="KW-0812">Transmembrane</keyword>
<keyword evidence="3" id="KW-1185">Reference proteome</keyword>
<dbReference type="KEGG" id="msil:METEAL_09920"/>
<evidence type="ECO:0000313" key="2">
    <source>
        <dbReference type="EMBL" id="BDU71818.1"/>
    </source>
</evidence>
<proteinExistence type="predicted"/>
<name>A0AA48GWV7_9BACT</name>
<sequence length="34" mass="3743">MIPSVPMTQIRRRAWGLAALVGILLALIVDLVVR</sequence>